<name>A0A1I5JSB7_9GAMM</name>
<dbReference type="GO" id="GO:0016832">
    <property type="term" value="F:aldehyde-lyase activity"/>
    <property type="evidence" value="ECO:0007669"/>
    <property type="project" value="InterPro"/>
</dbReference>
<evidence type="ECO:0000313" key="3">
    <source>
        <dbReference type="EMBL" id="SFO75619.1"/>
    </source>
</evidence>
<keyword evidence="2" id="KW-0479">Metal-binding</keyword>
<feature type="binding site" evidence="2">
    <location>
        <position position="103"/>
    </location>
    <ligand>
        <name>Zn(2+)</name>
        <dbReference type="ChEBI" id="CHEBI:29105"/>
        <label>2</label>
    </ligand>
</feature>
<dbReference type="RefSeq" id="WP_017013908.1">
    <property type="nucleotide sequence ID" value="NZ_FOWR01000002.1"/>
</dbReference>
<dbReference type="STRING" id="1121869.SAMN03084138_00302"/>
<feature type="binding site" evidence="2">
    <location>
        <position position="82"/>
    </location>
    <ligand>
        <name>Zn(2+)</name>
        <dbReference type="ChEBI" id="CHEBI:29105"/>
        <label>1</label>
        <note>catalytic</note>
    </ligand>
</feature>
<dbReference type="Gene3D" id="3.20.20.70">
    <property type="entry name" value="Aldolase class I"/>
    <property type="match status" value="1"/>
</dbReference>
<feature type="binding site" evidence="2">
    <location>
        <position position="176"/>
    </location>
    <ligand>
        <name>Zn(2+)</name>
        <dbReference type="ChEBI" id="CHEBI:29105"/>
        <label>1</label>
        <note>catalytic</note>
    </ligand>
</feature>
<proteinExistence type="predicted"/>
<organism evidence="3 4">
    <name type="scientific">Enterovibrio norvegicus DSM 15893</name>
    <dbReference type="NCBI Taxonomy" id="1121869"/>
    <lineage>
        <taxon>Bacteria</taxon>
        <taxon>Pseudomonadati</taxon>
        <taxon>Pseudomonadota</taxon>
        <taxon>Gammaproteobacteria</taxon>
        <taxon>Vibrionales</taxon>
        <taxon>Vibrionaceae</taxon>
        <taxon>Enterovibrio</taxon>
    </lineage>
</organism>
<feature type="binding site" evidence="2">
    <location>
        <position position="204"/>
    </location>
    <ligand>
        <name>Zn(2+)</name>
        <dbReference type="ChEBI" id="CHEBI:29105"/>
        <label>1</label>
        <note>catalytic</note>
    </ligand>
</feature>
<dbReference type="InterPro" id="IPR013785">
    <property type="entry name" value="Aldolase_TIM"/>
</dbReference>
<keyword evidence="2" id="KW-0862">Zinc</keyword>
<reference evidence="3 4" key="1">
    <citation type="submission" date="2016-10" db="EMBL/GenBank/DDBJ databases">
        <authorList>
            <person name="de Groot N.N."/>
        </authorList>
    </citation>
    <scope>NUCLEOTIDE SEQUENCE [LARGE SCALE GENOMIC DNA]</scope>
    <source>
        <strain evidence="3 4">DSM 15893</strain>
    </source>
</reference>
<gene>
    <name evidence="3" type="ORF">SAMN03084138_00302</name>
</gene>
<dbReference type="InterPro" id="IPR050246">
    <property type="entry name" value="Class_II_FBP_aldolase"/>
</dbReference>
<dbReference type="EMBL" id="FOWR01000002">
    <property type="protein sequence ID" value="SFO75619.1"/>
    <property type="molecule type" value="Genomic_DNA"/>
</dbReference>
<feature type="binding site" evidence="2">
    <location>
        <position position="133"/>
    </location>
    <ligand>
        <name>Zn(2+)</name>
        <dbReference type="ChEBI" id="CHEBI:29105"/>
        <label>2</label>
    </ligand>
</feature>
<comment type="cofactor">
    <cofactor evidence="2">
        <name>Zn(2+)</name>
        <dbReference type="ChEBI" id="CHEBI:29105"/>
    </cofactor>
    <text evidence="2">Binds 2 Zn(2+) ions per subunit. One is catalytic and the other provides a structural contribution.</text>
</comment>
<dbReference type="AlphaFoldDB" id="A0A1I5JSB7"/>
<accession>A0A1I5JSB7</accession>
<dbReference type="GeneID" id="35873052"/>
<dbReference type="PANTHER" id="PTHR30304:SF0">
    <property type="entry name" value="D-TAGATOSE-1,6-BISPHOSPHATE ALDOLASE SUBUNIT GATY-RELATED"/>
    <property type="match status" value="1"/>
</dbReference>
<feature type="active site" description="Proton donor" evidence="1">
    <location>
        <position position="81"/>
    </location>
</feature>
<dbReference type="GO" id="GO:0005975">
    <property type="term" value="P:carbohydrate metabolic process"/>
    <property type="evidence" value="ECO:0007669"/>
    <property type="project" value="InterPro"/>
</dbReference>
<dbReference type="Pfam" id="PF01116">
    <property type="entry name" value="F_bP_aldolase"/>
    <property type="match status" value="1"/>
</dbReference>
<dbReference type="Proteomes" id="UP000182692">
    <property type="component" value="Unassembled WGS sequence"/>
</dbReference>
<evidence type="ECO:0000256" key="1">
    <source>
        <dbReference type="PIRSR" id="PIRSR001359-1"/>
    </source>
</evidence>
<sequence length="283" mass="30314">MLVNLNDLLPDAAVSDGAIACCNVFGLEEAQAIIAAAEARSLPVILAVNKDMVDLAGVEAMAGMLVPMAKAASVPVCVHLDHCYEEAIVYRAIHAGFSSVMFDGSQLPLDENIRRTRQVVDVAHAVGVSVEGELGSVPYQEGRDHIKSMSTDPAEATRYAQESGIDALAVSVGNVHRKTEADSPIEFELLKQIEVATTLPLVIHGTTGIAEADLLTLKQQRVAKFNVGTTFRVAFGNAIRACMTQEPDKYDRQYFAGKAMPALQAEAERVLALLSATKQPLLK</sequence>
<evidence type="ECO:0000256" key="2">
    <source>
        <dbReference type="PIRSR" id="PIRSR001359-3"/>
    </source>
</evidence>
<protein>
    <submittedName>
        <fullName evidence="3">Fructose-bisphosphate aldolase, class II</fullName>
    </submittedName>
</protein>
<dbReference type="GO" id="GO:0008270">
    <property type="term" value="F:zinc ion binding"/>
    <property type="evidence" value="ECO:0007669"/>
    <property type="project" value="InterPro"/>
</dbReference>
<dbReference type="SUPFAM" id="SSF51569">
    <property type="entry name" value="Aldolase"/>
    <property type="match status" value="1"/>
</dbReference>
<dbReference type="OrthoDB" id="9803995at2"/>
<dbReference type="PANTHER" id="PTHR30304">
    <property type="entry name" value="D-TAGATOSE-1,6-BISPHOSPHATE ALDOLASE"/>
    <property type="match status" value="1"/>
</dbReference>
<dbReference type="InterPro" id="IPR000771">
    <property type="entry name" value="FBA_II"/>
</dbReference>
<dbReference type="PIRSF" id="PIRSF001359">
    <property type="entry name" value="F_bP_aldolase_II"/>
    <property type="match status" value="1"/>
</dbReference>
<evidence type="ECO:0000313" key="4">
    <source>
        <dbReference type="Proteomes" id="UP000182692"/>
    </source>
</evidence>